<evidence type="ECO:0000256" key="3">
    <source>
        <dbReference type="ARBA" id="ARBA00023163"/>
    </source>
</evidence>
<comment type="caution">
    <text evidence="6">The sequence shown here is derived from an EMBL/GenBank/DDBJ whole genome shotgun (WGS) entry which is preliminary data.</text>
</comment>
<dbReference type="Proteomes" id="UP001501536">
    <property type="component" value="Unassembled WGS sequence"/>
</dbReference>
<dbReference type="SUPFAM" id="SSF46689">
    <property type="entry name" value="Homeodomain-like"/>
    <property type="match status" value="1"/>
</dbReference>
<keyword evidence="3" id="KW-0804">Transcription</keyword>
<dbReference type="InterPro" id="IPR036271">
    <property type="entry name" value="Tet_transcr_reg_TetR-rel_C_sf"/>
</dbReference>
<feature type="domain" description="HTH tetR-type" evidence="5">
    <location>
        <begin position="12"/>
        <end position="72"/>
    </location>
</feature>
<dbReference type="PRINTS" id="PR00455">
    <property type="entry name" value="HTHTETR"/>
</dbReference>
<proteinExistence type="predicted"/>
<evidence type="ECO:0000256" key="4">
    <source>
        <dbReference type="PROSITE-ProRule" id="PRU00335"/>
    </source>
</evidence>
<dbReference type="InterPro" id="IPR001647">
    <property type="entry name" value="HTH_TetR"/>
</dbReference>
<dbReference type="EMBL" id="BAABCJ010000001">
    <property type="protein sequence ID" value="GAA3693424.1"/>
    <property type="molecule type" value="Genomic_DNA"/>
</dbReference>
<name>A0ABP7CR43_9MICC</name>
<gene>
    <name evidence="6" type="ORF">GCM10022377_02550</name>
</gene>
<reference evidence="7" key="1">
    <citation type="journal article" date="2019" name="Int. J. Syst. Evol. Microbiol.">
        <title>The Global Catalogue of Microorganisms (GCM) 10K type strain sequencing project: providing services to taxonomists for standard genome sequencing and annotation.</title>
        <authorList>
            <consortium name="The Broad Institute Genomics Platform"/>
            <consortium name="The Broad Institute Genome Sequencing Center for Infectious Disease"/>
            <person name="Wu L."/>
            <person name="Ma J."/>
        </authorList>
    </citation>
    <scope>NUCLEOTIDE SEQUENCE [LARGE SCALE GENOMIC DNA]</scope>
    <source>
        <strain evidence="7">JCM 16961</strain>
    </source>
</reference>
<sequence>MTAHVHTAQEAPSARERILDAASRLFAEHGVRAVGVARVISEAGVAKATLYAHFPSKDDLVRAYLERQAERSEREIEALERAGLRGARLIRAVFDLAANAAAQDRYAGCCFIAAAAEHLDDSGGVSQVLADQRRSLLQRFDRCLDEDDPRSRDRTARQLMALLDGAKVASLEEGAAAFDAVDPLIDLLAGPSETGSTGVRAQL</sequence>
<accession>A0ABP7CR43</accession>
<evidence type="ECO:0000259" key="5">
    <source>
        <dbReference type="PROSITE" id="PS50977"/>
    </source>
</evidence>
<evidence type="ECO:0000256" key="2">
    <source>
        <dbReference type="ARBA" id="ARBA00023125"/>
    </source>
</evidence>
<keyword evidence="2 4" id="KW-0238">DNA-binding</keyword>
<evidence type="ECO:0000256" key="1">
    <source>
        <dbReference type="ARBA" id="ARBA00023015"/>
    </source>
</evidence>
<dbReference type="SUPFAM" id="SSF48498">
    <property type="entry name" value="Tetracyclin repressor-like, C-terminal domain"/>
    <property type="match status" value="1"/>
</dbReference>
<dbReference type="PROSITE" id="PS50977">
    <property type="entry name" value="HTH_TETR_2"/>
    <property type="match status" value="1"/>
</dbReference>
<dbReference type="PANTHER" id="PTHR47506">
    <property type="entry name" value="TRANSCRIPTIONAL REGULATORY PROTEIN"/>
    <property type="match status" value="1"/>
</dbReference>
<dbReference type="InterPro" id="IPR009057">
    <property type="entry name" value="Homeodomain-like_sf"/>
</dbReference>
<keyword evidence="1" id="KW-0805">Transcription regulation</keyword>
<evidence type="ECO:0000313" key="7">
    <source>
        <dbReference type="Proteomes" id="UP001501536"/>
    </source>
</evidence>
<keyword evidence="7" id="KW-1185">Reference proteome</keyword>
<dbReference type="Pfam" id="PF00440">
    <property type="entry name" value="TetR_N"/>
    <property type="match status" value="1"/>
</dbReference>
<protein>
    <submittedName>
        <fullName evidence="6">TetR/AcrR family transcriptional regulator</fullName>
    </submittedName>
</protein>
<organism evidence="6 7">
    <name type="scientific">Zhihengliuella alba</name>
    <dbReference type="NCBI Taxonomy" id="547018"/>
    <lineage>
        <taxon>Bacteria</taxon>
        <taxon>Bacillati</taxon>
        <taxon>Actinomycetota</taxon>
        <taxon>Actinomycetes</taxon>
        <taxon>Micrococcales</taxon>
        <taxon>Micrococcaceae</taxon>
        <taxon>Zhihengliuella</taxon>
    </lineage>
</organism>
<dbReference type="Gene3D" id="1.10.357.10">
    <property type="entry name" value="Tetracycline Repressor, domain 2"/>
    <property type="match status" value="1"/>
</dbReference>
<dbReference type="RefSeq" id="WP_344878823.1">
    <property type="nucleotide sequence ID" value="NZ_BAABCJ010000001.1"/>
</dbReference>
<dbReference type="PANTHER" id="PTHR47506:SF1">
    <property type="entry name" value="HTH-TYPE TRANSCRIPTIONAL REGULATOR YJDC"/>
    <property type="match status" value="1"/>
</dbReference>
<feature type="DNA-binding region" description="H-T-H motif" evidence="4">
    <location>
        <begin position="35"/>
        <end position="54"/>
    </location>
</feature>
<evidence type="ECO:0000313" key="6">
    <source>
        <dbReference type="EMBL" id="GAA3693424.1"/>
    </source>
</evidence>